<proteinExistence type="predicted"/>
<feature type="compositionally biased region" description="Basic and acidic residues" evidence="1">
    <location>
        <begin position="94"/>
        <end position="110"/>
    </location>
</feature>
<dbReference type="InterPro" id="IPR036457">
    <property type="entry name" value="PPM-type-like_dom_sf"/>
</dbReference>
<dbReference type="InterPro" id="IPR001932">
    <property type="entry name" value="PPM-type_phosphatase-like_dom"/>
</dbReference>
<reference evidence="3 4" key="1">
    <citation type="submission" date="2022-10" db="EMBL/GenBank/DDBJ databases">
        <title>Defluviimonas sp. CAU 1641 isolated from mud.</title>
        <authorList>
            <person name="Kim W."/>
        </authorList>
    </citation>
    <scope>NUCLEOTIDE SEQUENCE [LARGE SCALE GENOMIC DNA]</scope>
    <source>
        <strain evidence="3 4">CAU 1641</strain>
    </source>
</reference>
<gene>
    <name evidence="3" type="ORF">OM960_15370</name>
</gene>
<name>A0ABT3J5G2_9RHOB</name>
<dbReference type="Proteomes" id="UP001207582">
    <property type="component" value="Unassembled WGS sequence"/>
</dbReference>
<feature type="domain" description="PPM-type phosphatase" evidence="2">
    <location>
        <begin position="343"/>
        <end position="570"/>
    </location>
</feature>
<accession>A0ABT3J5G2</accession>
<evidence type="ECO:0000256" key="1">
    <source>
        <dbReference type="SAM" id="MobiDB-lite"/>
    </source>
</evidence>
<dbReference type="RefSeq" id="WP_264772563.1">
    <property type="nucleotide sequence ID" value="NZ_JAPDOG010000014.1"/>
</dbReference>
<protein>
    <submittedName>
        <fullName evidence="3">Protein phosphatase 2C domain-containing protein</fullName>
    </submittedName>
</protein>
<dbReference type="Pfam" id="PF13672">
    <property type="entry name" value="PP2C_2"/>
    <property type="match status" value="1"/>
</dbReference>
<feature type="region of interest" description="Disordered" evidence="1">
    <location>
        <begin position="59"/>
        <end position="215"/>
    </location>
</feature>
<comment type="caution">
    <text evidence="3">The sequence shown here is derived from an EMBL/GenBank/DDBJ whole genome shotgun (WGS) entry which is preliminary data.</text>
</comment>
<organism evidence="3 4">
    <name type="scientific">Defluviimonas salinarum</name>
    <dbReference type="NCBI Taxonomy" id="2992147"/>
    <lineage>
        <taxon>Bacteria</taxon>
        <taxon>Pseudomonadati</taxon>
        <taxon>Pseudomonadota</taxon>
        <taxon>Alphaproteobacteria</taxon>
        <taxon>Rhodobacterales</taxon>
        <taxon>Paracoccaceae</taxon>
        <taxon>Albidovulum</taxon>
    </lineage>
</organism>
<evidence type="ECO:0000313" key="3">
    <source>
        <dbReference type="EMBL" id="MCW3782929.1"/>
    </source>
</evidence>
<keyword evidence="4" id="KW-1185">Reference proteome</keyword>
<dbReference type="EMBL" id="JAPDOG010000014">
    <property type="protein sequence ID" value="MCW3782929.1"/>
    <property type="molecule type" value="Genomic_DNA"/>
</dbReference>
<sequence length="615" mass="64806">MMGRDGSGSGIGDALRALCEAARADGLKVPEDGFRGFHGLSEDLRLLLALLDREAQIAQGDPLSGGDAAKAVVPEPGPEMIPEEAASTPAAENMEDRRAGPDQAEPKRAAGQEAADAQELNAGAVEPSLPETAAGPDEGDPASKRETPAEPTAEEPEAATARVADDARGPAPDPEAPPAGAAQDRSDDAVAEDLAEAPQPGGVPAIPGQGGKQQGDAAVTPLEIMKKTIHLRNAKVNEPYCEGVGMAGIRGLRLLDDGGTGLRLDEATGNLDGAIAASGDFVLRLHGLLDGRRCDIIANLAVIPDPKSLWVSRDSDRTAPFWKPDEDSGMSRGDLLCVAASKRGRSHAQEGLFRDDDFRLWTGGPGGWSIAVVADGAGSAHYSRRGSQLAVSAIVKELPRLLDEHLTGQIDGLVTEWKSGVDGAEGRIRTQLYLSLATAAFRAATAISDEAALVSERASAFSTTLVVSVARKGPHGWFIAGFSIGDGGAAVFDLPSRTVVPLTLADSGEFAGQTRFLQKSEFAAGYEEVSKRIFFDVRDEFTAIFAMTDGITDPKFPTDAAFADAEAWGAFWERDLAQGVLLSRDNSDMERELLAWMDFWSPGNHDDRTLAIMLP</sequence>
<dbReference type="SUPFAM" id="SSF81606">
    <property type="entry name" value="PP2C-like"/>
    <property type="match status" value="1"/>
</dbReference>
<evidence type="ECO:0000259" key="2">
    <source>
        <dbReference type="Pfam" id="PF13672"/>
    </source>
</evidence>
<evidence type="ECO:0000313" key="4">
    <source>
        <dbReference type="Proteomes" id="UP001207582"/>
    </source>
</evidence>
<dbReference type="Gene3D" id="3.60.40.10">
    <property type="entry name" value="PPM-type phosphatase domain"/>
    <property type="match status" value="1"/>
</dbReference>